<keyword evidence="3" id="KW-1185">Reference proteome</keyword>
<protein>
    <recommendedName>
        <fullName evidence="4">Nitrite reductase</fullName>
    </recommendedName>
</protein>
<keyword evidence="1" id="KW-0175">Coiled coil</keyword>
<dbReference type="Proteomes" id="UP000682739">
    <property type="component" value="Chromosome"/>
</dbReference>
<evidence type="ECO:0000256" key="1">
    <source>
        <dbReference type="SAM" id="Coils"/>
    </source>
</evidence>
<sequence>MDPLLILVAIVAIVGGLFYSAYEQKVKLQIAKEKNQNKGVSDDAQAEIDRLKERVAVLEKIVTDKNYSLKSEIESLDRVS</sequence>
<evidence type="ECO:0000313" key="3">
    <source>
        <dbReference type="Proteomes" id="UP000682739"/>
    </source>
</evidence>
<feature type="coiled-coil region" evidence="1">
    <location>
        <begin position="34"/>
        <end position="61"/>
    </location>
</feature>
<accession>A0A975DD77</accession>
<reference evidence="2" key="1">
    <citation type="submission" date="2021-03" db="EMBL/GenBank/DDBJ databases">
        <title>Description of Psychrosphaera ytuae sp. nov. isolated from deep sea sediment of South China Sea.</title>
        <authorList>
            <person name="Zhang J."/>
            <person name="Xu X.-D."/>
        </authorList>
    </citation>
    <scope>NUCLEOTIDE SEQUENCE</scope>
    <source>
        <strain evidence="2">MTZ26</strain>
    </source>
</reference>
<dbReference type="EMBL" id="CP072110">
    <property type="protein sequence ID" value="QTH65012.1"/>
    <property type="molecule type" value="Genomic_DNA"/>
</dbReference>
<dbReference type="RefSeq" id="WP_208833047.1">
    <property type="nucleotide sequence ID" value="NZ_CP072110.1"/>
</dbReference>
<name>A0A975DD77_9GAMM</name>
<organism evidence="2 3">
    <name type="scientific">Psychrosphaera ytuae</name>
    <dbReference type="NCBI Taxonomy" id="2820710"/>
    <lineage>
        <taxon>Bacteria</taxon>
        <taxon>Pseudomonadati</taxon>
        <taxon>Pseudomonadota</taxon>
        <taxon>Gammaproteobacteria</taxon>
        <taxon>Alteromonadales</taxon>
        <taxon>Pseudoalteromonadaceae</taxon>
        <taxon>Psychrosphaera</taxon>
    </lineage>
</organism>
<gene>
    <name evidence="2" type="ORF">J1N51_06085</name>
</gene>
<proteinExistence type="predicted"/>
<evidence type="ECO:0000313" key="2">
    <source>
        <dbReference type="EMBL" id="QTH65012.1"/>
    </source>
</evidence>
<evidence type="ECO:0008006" key="4">
    <source>
        <dbReference type="Google" id="ProtNLM"/>
    </source>
</evidence>
<dbReference type="AlphaFoldDB" id="A0A975DD77"/>
<dbReference type="KEGG" id="psym:J1N51_06085"/>